<evidence type="ECO:0000259" key="8">
    <source>
        <dbReference type="PROSITE" id="PS51294"/>
    </source>
</evidence>
<evidence type="ECO:0000256" key="3">
    <source>
        <dbReference type="ARBA" id="ARBA00023163"/>
    </source>
</evidence>
<dbReference type="EMBL" id="BAAFRS010000118">
    <property type="protein sequence ID" value="GAB1222577.1"/>
    <property type="molecule type" value="Genomic_DNA"/>
</dbReference>
<dbReference type="SUPFAM" id="SSF46689">
    <property type="entry name" value="Homeodomain-like"/>
    <property type="match status" value="2"/>
</dbReference>
<comment type="caution">
    <text evidence="9">The sequence shown here is derived from an EMBL/GenBank/DDBJ whole genome shotgun (WGS) entry which is preliminary data.</text>
</comment>
<accession>A0ABQ0DI93</accession>
<keyword evidence="1" id="KW-0805">Transcription regulation</keyword>
<evidence type="ECO:0000256" key="1">
    <source>
        <dbReference type="ARBA" id="ARBA00023015"/>
    </source>
</evidence>
<gene>
    <name evidence="9" type="ORF">ENUP19_0118G0012</name>
</gene>
<protein>
    <recommendedName>
        <fullName evidence="11">Myb family DNA-binding domain containing protein</fullName>
    </recommendedName>
</protein>
<dbReference type="PANTHER" id="PTHR46621">
    <property type="entry name" value="SNRNA-ACTIVATING PROTEIN COMPLEX SUBUNIT 4"/>
    <property type="match status" value="1"/>
</dbReference>
<proteinExistence type="predicted"/>
<feature type="domain" description="Myb-like" evidence="7">
    <location>
        <begin position="525"/>
        <end position="604"/>
    </location>
</feature>
<dbReference type="InterPro" id="IPR017930">
    <property type="entry name" value="Myb_dom"/>
</dbReference>
<keyword evidence="10" id="KW-1185">Reference proteome</keyword>
<evidence type="ECO:0000313" key="9">
    <source>
        <dbReference type="EMBL" id="GAB1222577.1"/>
    </source>
</evidence>
<dbReference type="InterPro" id="IPR001005">
    <property type="entry name" value="SANT/Myb"/>
</dbReference>
<reference evidence="9 10" key="1">
    <citation type="journal article" date="2019" name="PLoS Negl. Trop. Dis.">
        <title>Whole genome sequencing of Entamoeba nuttalli reveals mammalian host-related molecular signatures and a novel octapeptide-repeat surface protein.</title>
        <authorList>
            <person name="Tanaka M."/>
            <person name="Makiuchi T."/>
            <person name="Komiyama T."/>
            <person name="Shiina T."/>
            <person name="Osaki K."/>
            <person name="Tachibana H."/>
        </authorList>
    </citation>
    <scope>NUCLEOTIDE SEQUENCE [LARGE SCALE GENOMIC DNA]</scope>
    <source>
        <strain evidence="9 10">P19-061405</strain>
    </source>
</reference>
<dbReference type="SMART" id="SM00717">
    <property type="entry name" value="SANT"/>
    <property type="match status" value="4"/>
</dbReference>
<organism evidence="9 10">
    <name type="scientific">Entamoeba nuttalli</name>
    <dbReference type="NCBI Taxonomy" id="412467"/>
    <lineage>
        <taxon>Eukaryota</taxon>
        <taxon>Amoebozoa</taxon>
        <taxon>Evosea</taxon>
        <taxon>Archamoebae</taxon>
        <taxon>Mastigamoebida</taxon>
        <taxon>Entamoebidae</taxon>
        <taxon>Entamoeba</taxon>
    </lineage>
</organism>
<dbReference type="Gene3D" id="1.10.10.60">
    <property type="entry name" value="Homeodomain-like"/>
    <property type="match status" value="3"/>
</dbReference>
<sequence length="706" mass="83026">MELDADFITFTNILNGYYTILEECNCSVNSAMKECQTRIDRVIEAMNAPRQLYKIREQYFTDIDGNSPLFFEKASSTPNKIISFQWKKEDRITLLNIVNKIKVMILNQKWNQMIQERESNGLIKEFELRILEEKRRIAQLQKIKILEEAEKAKQNLEQLDVLNKQNSKQFHKYQNIPPPVELPIDSFSKEIKKEPESIEEIPKHSKLTLTISLKRNENNHPEMNDNNLTSILEEMRSKPSDELQKIIDKFNRIYPVQYNEKTELYLQQKKTQVELEGRRNIFLALQYKRLFTQEEFLKYLRAICDAIVIYYEMFKNEFRVNNNIDISDNFWKIICEEIGNHNPLDCKLQYDYIIKSQLYSSLEKIPNIISQIKIFAKKLNNPTITCNKESFITLKNEMMEFAEDHGMSYVFLLKKIQEIRMKENMKYGPFSKEEDEKILEAVKKYGKGDWKSVETEIEGRTCQQVMNRYDKVLIRKTCGKWSQIEKVKVTICQKLYPNQWKKISTFIPNRTDAQIRDFVSNSAASGVKKRKSWTEEEDLILIEKLYDPNYIYSIILPNTPEAMEKGKPSKIKVERSGKPKWSKIASQIPGRVDCQCRGRYDAILKFLKVTTKPSKSLMLEAASQLRGDGIKRRRSKKQIENDLPPIGYPEITKKLKSQLRLNLYSSKVPKNTQNHPPIYQSFQSNTLKQSQPTLPINKSQQNTNKP</sequence>
<evidence type="ECO:0000313" key="10">
    <source>
        <dbReference type="Proteomes" id="UP001628156"/>
    </source>
</evidence>
<feature type="domain" description="Myb-like" evidence="7">
    <location>
        <begin position="422"/>
        <end position="473"/>
    </location>
</feature>
<keyword evidence="2" id="KW-0238">DNA-binding</keyword>
<evidence type="ECO:0000256" key="2">
    <source>
        <dbReference type="ARBA" id="ARBA00023125"/>
    </source>
</evidence>
<dbReference type="PROSITE" id="PS50090">
    <property type="entry name" value="MYB_LIKE"/>
    <property type="match status" value="2"/>
</dbReference>
<dbReference type="CDD" id="cd00167">
    <property type="entry name" value="SANT"/>
    <property type="match status" value="3"/>
</dbReference>
<dbReference type="Proteomes" id="UP001628156">
    <property type="component" value="Unassembled WGS sequence"/>
</dbReference>
<evidence type="ECO:0000259" key="7">
    <source>
        <dbReference type="PROSITE" id="PS50090"/>
    </source>
</evidence>
<evidence type="ECO:0000256" key="6">
    <source>
        <dbReference type="SAM" id="MobiDB-lite"/>
    </source>
</evidence>
<dbReference type="InterPro" id="IPR051575">
    <property type="entry name" value="Myb-like_DNA-bd"/>
</dbReference>
<keyword evidence="4" id="KW-0539">Nucleus</keyword>
<dbReference type="Pfam" id="PF00249">
    <property type="entry name" value="Myb_DNA-binding"/>
    <property type="match status" value="2"/>
</dbReference>
<feature type="region of interest" description="Disordered" evidence="6">
    <location>
        <begin position="667"/>
        <end position="706"/>
    </location>
</feature>
<feature type="domain" description="HTH myb-type" evidence="8">
    <location>
        <begin position="422"/>
        <end position="477"/>
    </location>
</feature>
<feature type="domain" description="HTH myb-type" evidence="8">
    <location>
        <begin position="479"/>
        <end position="527"/>
    </location>
</feature>
<name>A0ABQ0DI93_9EUKA</name>
<dbReference type="PROSITE" id="PS51294">
    <property type="entry name" value="HTH_MYB"/>
    <property type="match status" value="3"/>
</dbReference>
<keyword evidence="5" id="KW-0175">Coiled coil</keyword>
<evidence type="ECO:0000256" key="4">
    <source>
        <dbReference type="ARBA" id="ARBA00023242"/>
    </source>
</evidence>
<dbReference type="PANTHER" id="PTHR46621:SF1">
    <property type="entry name" value="SNRNA-ACTIVATING PROTEIN COMPLEX SUBUNIT 4"/>
    <property type="match status" value="1"/>
</dbReference>
<dbReference type="InterPro" id="IPR009057">
    <property type="entry name" value="Homeodomain-like_sf"/>
</dbReference>
<feature type="coiled-coil region" evidence="5">
    <location>
        <begin position="123"/>
        <end position="169"/>
    </location>
</feature>
<evidence type="ECO:0000256" key="5">
    <source>
        <dbReference type="SAM" id="Coils"/>
    </source>
</evidence>
<feature type="domain" description="HTH myb-type" evidence="8">
    <location>
        <begin position="577"/>
        <end position="608"/>
    </location>
</feature>
<evidence type="ECO:0008006" key="11">
    <source>
        <dbReference type="Google" id="ProtNLM"/>
    </source>
</evidence>
<keyword evidence="3" id="KW-0804">Transcription</keyword>